<evidence type="ECO:0000256" key="8">
    <source>
        <dbReference type="ARBA" id="ARBA00023237"/>
    </source>
</evidence>
<dbReference type="PROSITE" id="PS51779">
    <property type="entry name" value="POTRA"/>
    <property type="match status" value="1"/>
</dbReference>
<gene>
    <name evidence="11" type="ORF">HNP60_001083</name>
</gene>
<keyword evidence="12" id="KW-1185">Reference proteome</keyword>
<proteinExistence type="inferred from homology"/>
<dbReference type="RefSeq" id="WP_184151067.1">
    <property type="nucleotide sequence ID" value="NZ_JACHKA010000001.1"/>
</dbReference>
<dbReference type="InterPro" id="IPR034746">
    <property type="entry name" value="POTRA"/>
</dbReference>
<comment type="caution">
    <text evidence="11">The sequence shown here is derived from an EMBL/GenBank/DDBJ whole genome shotgun (WGS) entry which is preliminary data.</text>
</comment>
<evidence type="ECO:0000256" key="1">
    <source>
        <dbReference type="ARBA" id="ARBA00004442"/>
    </source>
</evidence>
<dbReference type="Pfam" id="PF03865">
    <property type="entry name" value="ShlB"/>
    <property type="match status" value="1"/>
</dbReference>
<comment type="similarity">
    <text evidence="2">Belongs to the TPS (TC 1.B.20) family.</text>
</comment>
<evidence type="ECO:0000256" key="3">
    <source>
        <dbReference type="ARBA" id="ARBA00022448"/>
    </source>
</evidence>
<comment type="subcellular location">
    <subcellularLocation>
        <location evidence="1">Cell outer membrane</location>
    </subcellularLocation>
</comment>
<keyword evidence="4" id="KW-1134">Transmembrane beta strand</keyword>
<reference evidence="11 12" key="1">
    <citation type="submission" date="2020-08" db="EMBL/GenBank/DDBJ databases">
        <title>Exploring microbial biodiversity for novel pathways involved in the catabolism of aromatic compounds derived from lignin.</title>
        <authorList>
            <person name="Elkins J."/>
        </authorList>
    </citation>
    <scope>NUCLEOTIDE SEQUENCE [LARGE SCALE GENOMIC DNA]</scope>
    <source>
        <strain evidence="11 12">B1D3A</strain>
    </source>
</reference>
<dbReference type="InterPro" id="IPR013686">
    <property type="entry name" value="Polypept-transport_assoc_ShlB"/>
</dbReference>
<keyword evidence="8" id="KW-0998">Cell outer membrane</keyword>
<feature type="domain" description="POTRA" evidence="10">
    <location>
        <begin position="99"/>
        <end position="174"/>
    </location>
</feature>
<keyword evidence="5" id="KW-0812">Transmembrane</keyword>
<evidence type="ECO:0000256" key="7">
    <source>
        <dbReference type="ARBA" id="ARBA00023136"/>
    </source>
</evidence>
<sequence>MFFHIIGSKRLSTFGQAEAGTYLCRIGAMARPALAGLVLAACPAFAQQSPAPPPVPSTLDPNRIRENIEPLPELPRTPPPLPGPASEQQAPEAAAATRFVWRTIRIEGAQALPLDRLMAEWGHAPGAEVSVEDVFRFANAITRLYAREGYLLSFAVVPQQRIEEGDVTIRVVEGFVEAIRFTGDPLPGGPGGPVAALAHRIMRARPLTNADFERYLLLINDIPGVRVAATVSASPGTPGGSVVTLNISRDKAAAEVGYNSYLPSSLDTHVIGGSLSLYGTVAARDRIRIDGWKSALGDAHWSLGGEYATFIGTDGLAVSLSGFYSNTDPVAPLLELLDYQGKAINVRLAARYPLIRSRVRNLDVEFAASLANSESDILDVAEMRDRLRTVSLGVSYSFSSGDQSSTAIRLGTEHGLRVLDARGNSRANGVPDYMVLTMEAQRLQPIGRALGGQVSLLMAAQGQYANRGPLLSAAECSLGGRRFGRRFDSGEVTGDHCLLGSMELRWSLPVRLGGDAPGGLQLYGFLDGGTLRQKGALLPGERRQRGAMSAGGGVRIETSRYISGSFEVSRALTAPTGSPLERSVRAMGSVWLRF</sequence>
<dbReference type="InterPro" id="IPR005565">
    <property type="entry name" value="Hemolysn_activator_HlyB_C"/>
</dbReference>
<evidence type="ECO:0000313" key="11">
    <source>
        <dbReference type="EMBL" id="MBB5985109.1"/>
    </source>
</evidence>
<organism evidence="11 12">
    <name type="scientific">Sphingobium lignivorans</name>
    <dbReference type="NCBI Taxonomy" id="2735886"/>
    <lineage>
        <taxon>Bacteria</taxon>
        <taxon>Pseudomonadati</taxon>
        <taxon>Pseudomonadota</taxon>
        <taxon>Alphaproteobacteria</taxon>
        <taxon>Sphingomonadales</taxon>
        <taxon>Sphingomonadaceae</taxon>
        <taxon>Sphingobium</taxon>
    </lineage>
</organism>
<evidence type="ECO:0000256" key="5">
    <source>
        <dbReference type="ARBA" id="ARBA00022692"/>
    </source>
</evidence>
<name>A0ABR6NCX4_9SPHN</name>
<accession>A0ABR6NCX4</accession>
<dbReference type="Pfam" id="PF08479">
    <property type="entry name" value="POTRA_2"/>
    <property type="match status" value="1"/>
</dbReference>
<evidence type="ECO:0000256" key="2">
    <source>
        <dbReference type="ARBA" id="ARBA00009055"/>
    </source>
</evidence>
<evidence type="ECO:0000256" key="9">
    <source>
        <dbReference type="SAM" id="MobiDB-lite"/>
    </source>
</evidence>
<evidence type="ECO:0000313" key="12">
    <source>
        <dbReference type="Proteomes" id="UP001138540"/>
    </source>
</evidence>
<evidence type="ECO:0000259" key="10">
    <source>
        <dbReference type="PROSITE" id="PS51779"/>
    </source>
</evidence>
<evidence type="ECO:0000256" key="4">
    <source>
        <dbReference type="ARBA" id="ARBA00022452"/>
    </source>
</evidence>
<keyword evidence="3" id="KW-0813">Transport</keyword>
<dbReference type="InterPro" id="IPR051544">
    <property type="entry name" value="TPS_OM_transporter"/>
</dbReference>
<keyword evidence="7" id="KW-0472">Membrane</keyword>
<feature type="region of interest" description="Disordered" evidence="9">
    <location>
        <begin position="69"/>
        <end position="89"/>
    </location>
</feature>
<dbReference type="Gene3D" id="2.40.160.50">
    <property type="entry name" value="membrane protein fhac: a member of the omp85/tpsb transporter family"/>
    <property type="match status" value="1"/>
</dbReference>
<dbReference type="PANTHER" id="PTHR34597:SF6">
    <property type="entry name" value="BLR6126 PROTEIN"/>
    <property type="match status" value="1"/>
</dbReference>
<dbReference type="Gene3D" id="3.10.20.310">
    <property type="entry name" value="membrane protein fhac"/>
    <property type="match status" value="1"/>
</dbReference>
<protein>
    <submittedName>
        <fullName evidence="11">Hemolysin activation/secretion protein</fullName>
    </submittedName>
</protein>
<dbReference type="PANTHER" id="PTHR34597">
    <property type="entry name" value="SLR1661 PROTEIN"/>
    <property type="match status" value="1"/>
</dbReference>
<evidence type="ECO:0000256" key="6">
    <source>
        <dbReference type="ARBA" id="ARBA00022927"/>
    </source>
</evidence>
<feature type="compositionally biased region" description="Pro residues" evidence="9">
    <location>
        <begin position="72"/>
        <end position="83"/>
    </location>
</feature>
<keyword evidence="6" id="KW-0653">Protein transport</keyword>
<dbReference type="EMBL" id="JACHKA010000001">
    <property type="protein sequence ID" value="MBB5985109.1"/>
    <property type="molecule type" value="Genomic_DNA"/>
</dbReference>
<dbReference type="Proteomes" id="UP001138540">
    <property type="component" value="Unassembled WGS sequence"/>
</dbReference>